<keyword evidence="6" id="KW-1003">Cell membrane</keyword>
<dbReference type="Gene3D" id="3.40.1700.10">
    <property type="entry name" value="DNA integrity scanning protein, DisA, N-terminal domain"/>
    <property type="match status" value="1"/>
</dbReference>
<evidence type="ECO:0000256" key="6">
    <source>
        <dbReference type="HAMAP-Rule" id="MF_01499"/>
    </source>
</evidence>
<dbReference type="PROSITE" id="PS51794">
    <property type="entry name" value="DAC"/>
    <property type="match status" value="1"/>
</dbReference>
<comment type="function">
    <text evidence="6">Catalyzes the condensation of 2 ATP molecules into cyclic di-AMP (c-di-AMP), a second messenger used to regulate differing processes in different bacteria.</text>
</comment>
<keyword evidence="2 6" id="KW-0808">Transferase</keyword>
<comment type="caution">
    <text evidence="8">The sequence shown here is derived from an EMBL/GenBank/DDBJ whole genome shotgun (WGS) entry which is preliminary data.</text>
</comment>
<evidence type="ECO:0000313" key="9">
    <source>
        <dbReference type="Proteomes" id="UP000231019"/>
    </source>
</evidence>
<evidence type="ECO:0000256" key="4">
    <source>
        <dbReference type="ARBA" id="ARBA00022741"/>
    </source>
</evidence>
<dbReference type="GO" id="GO:0004016">
    <property type="term" value="F:adenylate cyclase activity"/>
    <property type="evidence" value="ECO:0007669"/>
    <property type="project" value="UniProtKB-UniRule"/>
</dbReference>
<sequence>MRLRCPFRGAETLLERERKASVESLQGLWELATHFFTSLRWQDVLDVALVSFVFYRLFSFVKETRAAHLIRGFLLLVIIYFIANTFLELRILTSVLQNAATLVIVAIPVVFQPELRRALSELGRGLSLFQSERLKGRELFGVINILINTVQEMSESRIGALIVIERQLGLNEYFESGYPIDGEVSKELLLTIFYEGTPMHDGAVILRGNRLMAAGVVLPLIETLKSPAGIYWGTRHRAALGITDVSDAACIVVSEETGSIALVEQGKIHRNLGEETLERKLLEIYQMQGTEQKERAPGFWGWLPLRKTQTESDLPNTPSGPLQASPASPFTGLLRRFSDSFLFNLRFIAILIAIIWGLAIGLGTESTAPPRLDLEQHTKEILVPIGLSQNNEEVQAEIQPAQATVIVSGKSDALKNLDLSQLRVYVELKNNQKPDQILPLAVSLPPDIQFKDIRPRTVDLHLIRRKPISKPGPHPSPPL</sequence>
<keyword evidence="5 6" id="KW-0067">ATP-binding</keyword>
<dbReference type="AlphaFoldDB" id="A0A2M7FXL0"/>
<dbReference type="Pfam" id="PF02457">
    <property type="entry name" value="DAC"/>
    <property type="match status" value="1"/>
</dbReference>
<feature type="transmembrane region" description="Helical" evidence="6">
    <location>
        <begin position="343"/>
        <end position="362"/>
    </location>
</feature>
<feature type="transmembrane region" description="Helical" evidence="6">
    <location>
        <begin position="89"/>
        <end position="111"/>
    </location>
</feature>
<keyword evidence="3 6" id="KW-0548">Nucleotidyltransferase</keyword>
<dbReference type="InterPro" id="IPR036888">
    <property type="entry name" value="DNA_integrity_DisA_N_sf"/>
</dbReference>
<keyword evidence="6" id="KW-1133">Transmembrane helix</keyword>
<reference evidence="8 9" key="1">
    <citation type="submission" date="2017-09" db="EMBL/GenBank/DDBJ databases">
        <title>Depth-based differentiation of microbial function through sediment-hosted aquifers and enrichment of novel symbionts in the deep terrestrial subsurface.</title>
        <authorList>
            <person name="Probst A.J."/>
            <person name="Ladd B."/>
            <person name="Jarett J.K."/>
            <person name="Geller-Mcgrath D.E."/>
            <person name="Sieber C.M."/>
            <person name="Emerson J.B."/>
            <person name="Anantharaman K."/>
            <person name="Thomas B.C."/>
            <person name="Malmstrom R."/>
            <person name="Stieglmeier M."/>
            <person name="Klingl A."/>
            <person name="Woyke T."/>
            <person name="Ryan C.M."/>
            <person name="Banfield J.F."/>
        </authorList>
    </citation>
    <scope>NUCLEOTIDE SEQUENCE [LARGE SCALE GENOMIC DNA]</scope>
    <source>
        <strain evidence="8">CG17_big_fil_post_rev_8_21_14_2_50_48_46</strain>
    </source>
</reference>
<dbReference type="GO" id="GO:0006171">
    <property type="term" value="P:cAMP biosynthetic process"/>
    <property type="evidence" value="ECO:0007669"/>
    <property type="project" value="InterPro"/>
</dbReference>
<evidence type="ECO:0000256" key="1">
    <source>
        <dbReference type="ARBA" id="ARBA00000877"/>
    </source>
</evidence>
<accession>A0A2M7FXL0</accession>
<feature type="transmembrane region" description="Helical" evidence="6">
    <location>
        <begin position="66"/>
        <end position="83"/>
    </location>
</feature>
<keyword evidence="6" id="KW-0812">Transmembrane</keyword>
<evidence type="ECO:0000256" key="2">
    <source>
        <dbReference type="ARBA" id="ARBA00022679"/>
    </source>
</evidence>
<gene>
    <name evidence="6" type="primary">dacA</name>
    <name evidence="8" type="ORF">COW36_24455</name>
</gene>
<dbReference type="HAMAP" id="MF_01499">
    <property type="entry name" value="DacA"/>
    <property type="match status" value="1"/>
</dbReference>
<evidence type="ECO:0000256" key="5">
    <source>
        <dbReference type="ARBA" id="ARBA00022840"/>
    </source>
</evidence>
<dbReference type="EC" id="2.7.7.85" evidence="6"/>
<dbReference type="SUPFAM" id="SSF143597">
    <property type="entry name" value="YojJ-like"/>
    <property type="match status" value="1"/>
</dbReference>
<proteinExistence type="inferred from homology"/>
<dbReference type="NCBIfam" id="TIGR00159">
    <property type="entry name" value="diadenylate cyclase CdaA"/>
    <property type="match status" value="1"/>
</dbReference>
<dbReference type="InterPro" id="IPR003390">
    <property type="entry name" value="DNA_integrity_scan_DisA_N"/>
</dbReference>
<protein>
    <recommendedName>
        <fullName evidence="6">Diadenylate cyclase</fullName>
        <shortName evidence="6">DAC</shortName>
        <ecNumber evidence="6">2.7.7.85</ecNumber>
    </recommendedName>
    <alternativeName>
        <fullName evidence="6">Cyclic-di-AMP synthase</fullName>
        <shortName evidence="6">c-di-AMP synthase</shortName>
    </alternativeName>
</protein>
<dbReference type="Proteomes" id="UP000231019">
    <property type="component" value="Unassembled WGS sequence"/>
</dbReference>
<comment type="subunit">
    <text evidence="6">Probably a homodimer.</text>
</comment>
<dbReference type="InterPro" id="IPR045585">
    <property type="entry name" value="CdaA_N"/>
</dbReference>
<dbReference type="PANTHER" id="PTHR34185:SF1">
    <property type="entry name" value="DIADENYLATE CYCLASE"/>
    <property type="match status" value="1"/>
</dbReference>
<comment type="similarity">
    <text evidence="6">Belongs to the adenylate cyclase family. DacA/CdaA subfamily.</text>
</comment>
<evidence type="ECO:0000313" key="8">
    <source>
        <dbReference type="EMBL" id="PIW13822.1"/>
    </source>
</evidence>
<comment type="catalytic activity">
    <reaction evidence="1 6">
        <text>2 ATP = 3',3'-c-di-AMP + 2 diphosphate</text>
        <dbReference type="Rhea" id="RHEA:35655"/>
        <dbReference type="ChEBI" id="CHEBI:30616"/>
        <dbReference type="ChEBI" id="CHEBI:33019"/>
        <dbReference type="ChEBI" id="CHEBI:71500"/>
        <dbReference type="EC" id="2.7.7.85"/>
    </reaction>
</comment>
<feature type="domain" description="DAC" evidence="7">
    <location>
        <begin position="112"/>
        <end position="274"/>
    </location>
</feature>
<dbReference type="Gene3D" id="2.170.120.30">
    <property type="match status" value="1"/>
</dbReference>
<evidence type="ECO:0000259" key="7">
    <source>
        <dbReference type="PROSITE" id="PS51794"/>
    </source>
</evidence>
<organism evidence="8 9">
    <name type="scientific">bacterium (Candidatus Blackallbacteria) CG17_big_fil_post_rev_8_21_14_2_50_48_46</name>
    <dbReference type="NCBI Taxonomy" id="2014261"/>
    <lineage>
        <taxon>Bacteria</taxon>
        <taxon>Candidatus Blackallbacteria</taxon>
    </lineage>
</organism>
<dbReference type="GO" id="GO:0005524">
    <property type="term" value="F:ATP binding"/>
    <property type="evidence" value="ECO:0007669"/>
    <property type="project" value="UniProtKB-UniRule"/>
</dbReference>
<evidence type="ECO:0000256" key="3">
    <source>
        <dbReference type="ARBA" id="ARBA00022695"/>
    </source>
</evidence>
<dbReference type="PANTHER" id="PTHR34185">
    <property type="entry name" value="DIADENYLATE CYCLASE"/>
    <property type="match status" value="1"/>
</dbReference>
<dbReference type="InterPro" id="IPR050338">
    <property type="entry name" value="DisA"/>
</dbReference>
<dbReference type="InterPro" id="IPR034701">
    <property type="entry name" value="CdaA"/>
</dbReference>
<dbReference type="GO" id="GO:0106408">
    <property type="term" value="F:diadenylate cyclase activity"/>
    <property type="evidence" value="ECO:0007669"/>
    <property type="project" value="UniProtKB-EC"/>
</dbReference>
<dbReference type="EMBL" id="PFFQ01000066">
    <property type="protein sequence ID" value="PIW13822.1"/>
    <property type="molecule type" value="Genomic_DNA"/>
</dbReference>
<name>A0A2M7FXL0_9BACT</name>
<keyword evidence="4 6" id="KW-0547">Nucleotide-binding</keyword>
<keyword evidence="6" id="KW-0472">Membrane</keyword>
<dbReference type="Pfam" id="PF19293">
    <property type="entry name" value="CdaA_N"/>
    <property type="match status" value="1"/>
</dbReference>
<comment type="caution">
    <text evidence="6">Lacks conserved residue(s) required for the propagation of feature annotation.</text>
</comment>